<dbReference type="RefSeq" id="WP_096179052.1">
    <property type="nucleotide sequence ID" value="NZ_JABUXX010000016.1"/>
</dbReference>
<dbReference type="Pfam" id="PF13508">
    <property type="entry name" value="Acetyltransf_7"/>
    <property type="match status" value="1"/>
</dbReference>
<reference evidence="4 5" key="1">
    <citation type="journal article" date="2017" name="Elife">
        <title>Extensive horizontal gene transfer in cheese-associated bacteria.</title>
        <authorList>
            <person name="Bonham K.S."/>
            <person name="Wolfe B.E."/>
            <person name="Dutton R.J."/>
        </authorList>
    </citation>
    <scope>NUCLEOTIDE SEQUENCE [LARGE SCALE GENOMIC DNA]</scope>
    <source>
        <strain evidence="4 5">962_8</strain>
    </source>
</reference>
<dbReference type="GO" id="GO:0016747">
    <property type="term" value="F:acyltransferase activity, transferring groups other than amino-acyl groups"/>
    <property type="evidence" value="ECO:0007669"/>
    <property type="project" value="InterPro"/>
</dbReference>
<dbReference type="CDD" id="cd04301">
    <property type="entry name" value="NAT_SF"/>
    <property type="match status" value="1"/>
</dbReference>
<dbReference type="InterPro" id="IPR000182">
    <property type="entry name" value="GNAT_dom"/>
</dbReference>
<gene>
    <name evidence="4" type="ORF">CIK65_17620</name>
</gene>
<evidence type="ECO:0000259" key="3">
    <source>
        <dbReference type="PROSITE" id="PS51186"/>
    </source>
</evidence>
<dbReference type="InterPro" id="IPR016181">
    <property type="entry name" value="Acyl_CoA_acyltransferase"/>
</dbReference>
<keyword evidence="2" id="KW-0012">Acyltransferase</keyword>
<dbReference type="PROSITE" id="PS51186">
    <property type="entry name" value="GNAT"/>
    <property type="match status" value="1"/>
</dbReference>
<protein>
    <recommendedName>
        <fullName evidence="3">N-acetyltransferase domain-containing protein</fullName>
    </recommendedName>
</protein>
<organism evidence="4 5">
    <name type="scientific">Brevibacterium aurantiacum</name>
    <dbReference type="NCBI Taxonomy" id="273384"/>
    <lineage>
        <taxon>Bacteria</taxon>
        <taxon>Bacillati</taxon>
        <taxon>Actinomycetota</taxon>
        <taxon>Actinomycetes</taxon>
        <taxon>Micrococcales</taxon>
        <taxon>Brevibacteriaceae</taxon>
        <taxon>Brevibacterium</taxon>
    </lineage>
</organism>
<evidence type="ECO:0000256" key="1">
    <source>
        <dbReference type="ARBA" id="ARBA00022679"/>
    </source>
</evidence>
<evidence type="ECO:0000313" key="4">
    <source>
        <dbReference type="EMBL" id="PCC41433.1"/>
    </source>
</evidence>
<dbReference type="Gene3D" id="3.40.630.30">
    <property type="match status" value="1"/>
</dbReference>
<dbReference type="PANTHER" id="PTHR43877">
    <property type="entry name" value="AMINOALKYLPHOSPHONATE N-ACETYLTRANSFERASE-RELATED-RELATED"/>
    <property type="match status" value="1"/>
</dbReference>
<dbReference type="Proteomes" id="UP000218620">
    <property type="component" value="Unassembled WGS sequence"/>
</dbReference>
<proteinExistence type="predicted"/>
<dbReference type="EMBL" id="NRGQ01000035">
    <property type="protein sequence ID" value="PCC41433.1"/>
    <property type="molecule type" value="Genomic_DNA"/>
</dbReference>
<dbReference type="InterPro" id="IPR050832">
    <property type="entry name" value="Bact_Acetyltransf"/>
</dbReference>
<evidence type="ECO:0000313" key="5">
    <source>
        <dbReference type="Proteomes" id="UP000218620"/>
    </source>
</evidence>
<accession>A0A2A3YQ70</accession>
<feature type="domain" description="N-acetyltransferase" evidence="3">
    <location>
        <begin position="4"/>
        <end position="158"/>
    </location>
</feature>
<keyword evidence="1" id="KW-0808">Transferase</keyword>
<evidence type="ECO:0000256" key="2">
    <source>
        <dbReference type="ARBA" id="ARBA00023315"/>
    </source>
</evidence>
<name>A0A2A3YQ70_BREAU</name>
<comment type="caution">
    <text evidence="4">The sequence shown here is derived from an EMBL/GenBank/DDBJ whole genome shotgun (WGS) entry which is preliminary data.</text>
</comment>
<sequence>MNNLSIRPANLDDVQAIRSIGIITWPATYLSFTSPDFVMNNLNTWWSHDSVSASIADDTTYIAFQNGEAVGTLTVGQFEGEPVIWKIYVLPDTHGRGIGTELMNTALTAIGHAHDVRIEFVKGNSTAQTFYERRGFKFDFEEDMAEGFTTVWLRRPAGPIISGS</sequence>
<dbReference type="SUPFAM" id="SSF55729">
    <property type="entry name" value="Acyl-CoA N-acyltransferases (Nat)"/>
    <property type="match status" value="1"/>
</dbReference>
<dbReference type="AlphaFoldDB" id="A0A2A3YQ70"/>